<comment type="pathway">
    <text evidence="2">Porphyrin-containing compound metabolism.</text>
</comment>
<evidence type="ECO:0000256" key="1">
    <source>
        <dbReference type="ARBA" id="ARBA00023239"/>
    </source>
</evidence>
<reference evidence="9" key="1">
    <citation type="submission" date="2017-05" db="EMBL/GenBank/DDBJ databases">
        <authorList>
            <person name="Rodrigo-Torres L."/>
            <person name="Arahal R. D."/>
            <person name="Lucena T."/>
        </authorList>
    </citation>
    <scope>NUCLEOTIDE SEQUENCE [LARGE SCALE GENOMIC DNA]</scope>
    <source>
        <strain evidence="9">CECT 8649</strain>
    </source>
</reference>
<dbReference type="RefSeq" id="WP_099243617.1">
    <property type="nucleotide sequence ID" value="NZ_FXXP01000001.1"/>
</dbReference>
<dbReference type="InterPro" id="IPR050684">
    <property type="entry name" value="HTH-Siroheme_Decarb"/>
</dbReference>
<accession>A0A238JA23</accession>
<feature type="domain" description="Siroheme decarboxylase NirL-like HTH" evidence="7">
    <location>
        <begin position="172"/>
        <end position="217"/>
    </location>
</feature>
<dbReference type="EC" id="4.1.1.111" evidence="4"/>
<comment type="catalytic activity">
    <reaction evidence="5">
        <text>siroheme + 2 H(+) = 12,18-didecarboxysiroheme + 2 CO2</text>
        <dbReference type="Rhea" id="RHEA:19093"/>
        <dbReference type="ChEBI" id="CHEBI:15378"/>
        <dbReference type="ChEBI" id="CHEBI:16526"/>
        <dbReference type="ChEBI" id="CHEBI:60052"/>
        <dbReference type="ChEBI" id="CHEBI:140497"/>
        <dbReference type="EC" id="4.1.1.111"/>
    </reaction>
</comment>
<feature type="domain" description="Siroheme decarboxylase AsnC-like ligand binding" evidence="6">
    <location>
        <begin position="229"/>
        <end position="316"/>
    </location>
</feature>
<dbReference type="GO" id="GO:0016829">
    <property type="term" value="F:lyase activity"/>
    <property type="evidence" value="ECO:0007669"/>
    <property type="project" value="UniProtKB-KW"/>
</dbReference>
<dbReference type="InterPro" id="IPR036388">
    <property type="entry name" value="WH-like_DNA-bd_sf"/>
</dbReference>
<dbReference type="OrthoDB" id="9806536at2"/>
<gene>
    <name evidence="8" type="ORF">TRP8649_01544</name>
</gene>
<evidence type="ECO:0000256" key="5">
    <source>
        <dbReference type="ARBA" id="ARBA00048470"/>
    </source>
</evidence>
<dbReference type="EMBL" id="FXXP01000001">
    <property type="protein sequence ID" value="SMX27439.1"/>
    <property type="molecule type" value="Genomic_DNA"/>
</dbReference>
<dbReference type="InterPro" id="IPR053953">
    <property type="entry name" value="NirdL-like_HTH"/>
</dbReference>
<dbReference type="InterPro" id="IPR019885">
    <property type="entry name" value="Tscrpt_reg_HTH_AsnC-type_CS"/>
</dbReference>
<feature type="domain" description="Siroheme decarboxylase AsnC-like ligand binding" evidence="6">
    <location>
        <begin position="68"/>
        <end position="137"/>
    </location>
</feature>
<dbReference type="Gene3D" id="1.10.10.10">
    <property type="entry name" value="Winged helix-like DNA-binding domain superfamily/Winged helix DNA-binding domain"/>
    <property type="match status" value="1"/>
</dbReference>
<proteinExistence type="inferred from homology"/>
<dbReference type="Proteomes" id="UP000225972">
    <property type="component" value="Unassembled WGS sequence"/>
</dbReference>
<keyword evidence="1" id="KW-0456">Lyase</keyword>
<evidence type="ECO:0000256" key="3">
    <source>
        <dbReference type="ARBA" id="ARBA00023457"/>
    </source>
</evidence>
<dbReference type="PROSITE" id="PS00519">
    <property type="entry name" value="HTH_ASNC_1"/>
    <property type="match status" value="1"/>
</dbReference>
<feature type="domain" description="Siroheme decarboxylase NirL-like HTH" evidence="7">
    <location>
        <begin position="9"/>
        <end position="54"/>
    </location>
</feature>
<evidence type="ECO:0000259" key="6">
    <source>
        <dbReference type="Pfam" id="PF17805"/>
    </source>
</evidence>
<keyword evidence="9" id="KW-1185">Reference proteome</keyword>
<dbReference type="Gene3D" id="3.30.70.3460">
    <property type="match status" value="2"/>
</dbReference>
<dbReference type="InterPro" id="IPR036390">
    <property type="entry name" value="WH_DNA-bd_sf"/>
</dbReference>
<dbReference type="PANTHER" id="PTHR43413">
    <property type="entry name" value="TRANSCRIPTIONAL REGULATOR, ASNC FAMILY"/>
    <property type="match status" value="1"/>
</dbReference>
<evidence type="ECO:0000256" key="4">
    <source>
        <dbReference type="ARBA" id="ARBA00023471"/>
    </source>
</evidence>
<evidence type="ECO:0000313" key="8">
    <source>
        <dbReference type="EMBL" id="SMX27439.1"/>
    </source>
</evidence>
<dbReference type="Pfam" id="PF17805">
    <property type="entry name" value="AsnC_trans_reg2"/>
    <property type="match status" value="2"/>
</dbReference>
<organism evidence="8 9">
    <name type="scientific">Pelagimonas phthalicica</name>
    <dbReference type="NCBI Taxonomy" id="1037362"/>
    <lineage>
        <taxon>Bacteria</taxon>
        <taxon>Pseudomonadati</taxon>
        <taxon>Pseudomonadota</taxon>
        <taxon>Alphaproteobacteria</taxon>
        <taxon>Rhodobacterales</taxon>
        <taxon>Roseobacteraceae</taxon>
        <taxon>Pelagimonas</taxon>
    </lineage>
</organism>
<evidence type="ECO:0000256" key="2">
    <source>
        <dbReference type="ARBA" id="ARBA00023444"/>
    </source>
</evidence>
<sequence>MISRIDPIDRSLLDDFQRDFPLVARPFVELARQVGLSEDEVLERLRALQAAGRIARVGGTVRPNTAGASTLAAMAVPEERMVEVAARVGRELGVNHSYQRENDWNLWFVATAPDVARLETCLNGIQSDTGLEVLDLRLRRPFNIDLGFRLTGDRRTTPRRGEPDLTVLRESDRPLLHAMSQGLALVSRPFAALADQLGWQEDDVIARVQALLAAGILTRIGVIVRHRSVGWSSNAMVVWKVPQDRMIAAGEALANHPGVTLCYERATVPGVWDYSLYSMIHARSRSEALEILASASEMPELAGITREPLFSVRCFKQTGAMLQSRQERAA</sequence>
<dbReference type="SUPFAM" id="SSF46785">
    <property type="entry name" value="Winged helix' DNA-binding domain"/>
    <property type="match status" value="1"/>
</dbReference>
<dbReference type="InterPro" id="IPR040523">
    <property type="entry name" value="AsnC_trans_reg2"/>
</dbReference>
<name>A0A238JA23_9RHOB</name>
<dbReference type="PANTHER" id="PTHR43413:SF1">
    <property type="entry name" value="SIROHEME DECARBOXYLASE NIRL SUBUNIT"/>
    <property type="match status" value="1"/>
</dbReference>
<comment type="similarity">
    <text evidence="3">Belongs to the Ahb/Nir family.</text>
</comment>
<dbReference type="Pfam" id="PF22451">
    <property type="entry name" value="NirdL-like_HTH"/>
    <property type="match status" value="2"/>
</dbReference>
<dbReference type="AlphaFoldDB" id="A0A238JA23"/>
<evidence type="ECO:0000313" key="9">
    <source>
        <dbReference type="Proteomes" id="UP000225972"/>
    </source>
</evidence>
<evidence type="ECO:0000259" key="7">
    <source>
        <dbReference type="Pfam" id="PF22451"/>
    </source>
</evidence>
<protein>
    <recommendedName>
        <fullName evidence="4">siroheme decarboxylase</fullName>
        <ecNumber evidence="4">4.1.1.111</ecNumber>
    </recommendedName>
</protein>